<reference evidence="1" key="2">
    <citation type="submission" date="2020-11" db="EMBL/GenBank/DDBJ databases">
        <authorList>
            <person name="McCartney M.A."/>
            <person name="Auch B."/>
            <person name="Kono T."/>
            <person name="Mallez S."/>
            <person name="Becker A."/>
            <person name="Gohl D.M."/>
            <person name="Silverstein K.A.T."/>
            <person name="Koren S."/>
            <person name="Bechman K.B."/>
            <person name="Herman A."/>
            <person name="Abrahante J.E."/>
            <person name="Garbe J."/>
        </authorList>
    </citation>
    <scope>NUCLEOTIDE SEQUENCE</scope>
    <source>
        <strain evidence="1">Duluth1</strain>
        <tissue evidence="1">Whole animal</tissue>
    </source>
</reference>
<proteinExistence type="predicted"/>
<keyword evidence="2" id="KW-1185">Reference proteome</keyword>
<evidence type="ECO:0000313" key="1">
    <source>
        <dbReference type="EMBL" id="KAH3825588.1"/>
    </source>
</evidence>
<organism evidence="1 2">
    <name type="scientific">Dreissena polymorpha</name>
    <name type="common">Zebra mussel</name>
    <name type="synonym">Mytilus polymorpha</name>
    <dbReference type="NCBI Taxonomy" id="45954"/>
    <lineage>
        <taxon>Eukaryota</taxon>
        <taxon>Metazoa</taxon>
        <taxon>Spiralia</taxon>
        <taxon>Lophotrochozoa</taxon>
        <taxon>Mollusca</taxon>
        <taxon>Bivalvia</taxon>
        <taxon>Autobranchia</taxon>
        <taxon>Heteroconchia</taxon>
        <taxon>Euheterodonta</taxon>
        <taxon>Imparidentia</taxon>
        <taxon>Neoheterodontei</taxon>
        <taxon>Myida</taxon>
        <taxon>Dreissenoidea</taxon>
        <taxon>Dreissenidae</taxon>
        <taxon>Dreissena</taxon>
    </lineage>
</organism>
<dbReference type="AlphaFoldDB" id="A0A9D4JZ65"/>
<dbReference type="EMBL" id="JAIWYP010000005">
    <property type="protein sequence ID" value="KAH3825588.1"/>
    <property type="molecule type" value="Genomic_DNA"/>
</dbReference>
<sequence>MKHKDDGEEMVWYGMEKKWYGTGWRRNGMVQFESVIFSYNDTVTLCFSHINKCSSQSPVILPPAFLTRRQ</sequence>
<protein>
    <submittedName>
        <fullName evidence="1">Uncharacterized protein</fullName>
    </submittedName>
</protein>
<name>A0A9D4JZ65_DREPO</name>
<accession>A0A9D4JZ65</accession>
<gene>
    <name evidence="1" type="ORF">DPMN_127468</name>
</gene>
<dbReference type="Proteomes" id="UP000828390">
    <property type="component" value="Unassembled WGS sequence"/>
</dbReference>
<comment type="caution">
    <text evidence="1">The sequence shown here is derived from an EMBL/GenBank/DDBJ whole genome shotgun (WGS) entry which is preliminary data.</text>
</comment>
<reference evidence="1" key="1">
    <citation type="journal article" date="2019" name="bioRxiv">
        <title>The Genome of the Zebra Mussel, Dreissena polymorpha: A Resource for Invasive Species Research.</title>
        <authorList>
            <person name="McCartney M.A."/>
            <person name="Auch B."/>
            <person name="Kono T."/>
            <person name="Mallez S."/>
            <person name="Zhang Y."/>
            <person name="Obille A."/>
            <person name="Becker A."/>
            <person name="Abrahante J.E."/>
            <person name="Garbe J."/>
            <person name="Badalamenti J.P."/>
            <person name="Herman A."/>
            <person name="Mangelson H."/>
            <person name="Liachko I."/>
            <person name="Sullivan S."/>
            <person name="Sone E.D."/>
            <person name="Koren S."/>
            <person name="Silverstein K.A.T."/>
            <person name="Beckman K.B."/>
            <person name="Gohl D.M."/>
        </authorList>
    </citation>
    <scope>NUCLEOTIDE SEQUENCE</scope>
    <source>
        <strain evidence="1">Duluth1</strain>
        <tissue evidence="1">Whole animal</tissue>
    </source>
</reference>
<evidence type="ECO:0000313" key="2">
    <source>
        <dbReference type="Proteomes" id="UP000828390"/>
    </source>
</evidence>